<proteinExistence type="predicted"/>
<dbReference type="Proteomes" id="UP000256220">
    <property type="component" value="Unassembled WGS sequence"/>
</dbReference>
<sequence length="317" mass="35517">MLLKPRLGQPPIATKKVHRQPDKLLYAIADAEPKQARTPAEERRWQRERTCADCGTTSSFAFRPADDGRRYCDAHRADADRRAERQCVEDTRVRAVLKAGEIVADPNTVLVAMTWDRELQGYPFRMETFGGELVLERVLPYIAGAALLKATVDDLPSWVSDSQNLACVEKRLIEAPEAHPLGAFRKLLRAGGQVLADGDLTSRDGDDLVGLYRAFIGRPDASVGHDMPTVSWKKSTRTAADVIDRVRDVLREMAAVLLTDDEIRRATRPKRVPRSKRYRFYESRRPISAILQDDTRLAARVYNDAAGPNAEQAKPAD</sequence>
<reference evidence="1 2" key="1">
    <citation type="journal article" date="2014" name="Genome Announc.">
        <title>Draft Genome Sequence of Amycolatopsis lurida NRRL 2430, Producer of the Glycopeptide Family Antibiotic Ristocetin.</title>
        <authorList>
            <person name="Kwun M.J."/>
            <person name="Hong H.J."/>
        </authorList>
    </citation>
    <scope>NUCLEOTIDE SEQUENCE [LARGE SCALE GENOMIC DNA]</scope>
    <source>
        <strain evidence="1 2">NRRL 2430</strain>
    </source>
</reference>
<evidence type="ECO:0000313" key="1">
    <source>
        <dbReference type="EMBL" id="KFU75735.1"/>
    </source>
</evidence>
<protein>
    <submittedName>
        <fullName evidence="1">Uncharacterized protein</fullName>
    </submittedName>
</protein>
<dbReference type="EMBL" id="JFBM01000057">
    <property type="protein sequence ID" value="KFU75735.1"/>
    <property type="molecule type" value="Genomic_DNA"/>
</dbReference>
<evidence type="ECO:0000313" key="2">
    <source>
        <dbReference type="Proteomes" id="UP000256220"/>
    </source>
</evidence>
<dbReference type="AlphaFoldDB" id="A0A2P2FG90"/>
<comment type="caution">
    <text evidence="1">The sequence shown here is derived from an EMBL/GenBank/DDBJ whole genome shotgun (WGS) entry which is preliminary data.</text>
</comment>
<keyword evidence="2" id="KW-1185">Reference proteome</keyword>
<gene>
    <name evidence="1" type="ORF">BB31_40010</name>
</gene>
<name>A0A2P2FG90_AMYLU</name>
<organism evidence="1 2">
    <name type="scientific">Amycolatopsis lurida NRRL 2430</name>
    <dbReference type="NCBI Taxonomy" id="1460371"/>
    <lineage>
        <taxon>Bacteria</taxon>
        <taxon>Bacillati</taxon>
        <taxon>Actinomycetota</taxon>
        <taxon>Actinomycetes</taxon>
        <taxon>Pseudonocardiales</taxon>
        <taxon>Pseudonocardiaceae</taxon>
        <taxon>Amycolatopsis</taxon>
    </lineage>
</organism>
<accession>A0A2P2FG90</accession>